<evidence type="ECO:0000313" key="4">
    <source>
        <dbReference type="Proteomes" id="UP000295511"/>
    </source>
</evidence>
<dbReference type="PROSITE" id="PS50883">
    <property type="entry name" value="EAL"/>
    <property type="match status" value="1"/>
</dbReference>
<dbReference type="SUPFAM" id="SSF141868">
    <property type="entry name" value="EAL domain-like"/>
    <property type="match status" value="1"/>
</dbReference>
<evidence type="ECO:0000313" key="3">
    <source>
        <dbReference type="EMBL" id="TDF94945.1"/>
    </source>
</evidence>
<evidence type="ECO:0000259" key="2">
    <source>
        <dbReference type="PROSITE" id="PS50883"/>
    </source>
</evidence>
<dbReference type="InterPro" id="IPR050706">
    <property type="entry name" value="Cyclic-di-GMP_PDE-like"/>
</dbReference>
<feature type="region of interest" description="Disordered" evidence="1">
    <location>
        <begin position="1"/>
        <end position="35"/>
    </location>
</feature>
<accession>A0A4R5KJG2</accession>
<dbReference type="GO" id="GO:0071111">
    <property type="term" value="F:cyclic-guanylate-specific phosphodiesterase activity"/>
    <property type="evidence" value="ECO:0007669"/>
    <property type="project" value="InterPro"/>
</dbReference>
<reference evidence="3 4" key="1">
    <citation type="submission" date="2019-03" db="EMBL/GenBank/DDBJ databases">
        <title>Whole genome sequence of Arthrobacter sp JH1-1.</title>
        <authorList>
            <person name="Trinh H.N."/>
        </authorList>
    </citation>
    <scope>NUCLEOTIDE SEQUENCE [LARGE SCALE GENOMIC DNA]</scope>
    <source>
        <strain evidence="3 4">JH1-1</strain>
    </source>
</reference>
<dbReference type="OrthoDB" id="23692at2"/>
<dbReference type="InterPro" id="IPR035919">
    <property type="entry name" value="EAL_sf"/>
</dbReference>
<dbReference type="PANTHER" id="PTHR33121">
    <property type="entry name" value="CYCLIC DI-GMP PHOSPHODIESTERASE PDEF"/>
    <property type="match status" value="1"/>
</dbReference>
<dbReference type="AlphaFoldDB" id="A0A4R5KJG2"/>
<feature type="domain" description="EAL" evidence="2">
    <location>
        <begin position="115"/>
        <end position="359"/>
    </location>
</feature>
<dbReference type="RefSeq" id="WP_133204666.1">
    <property type="nucleotide sequence ID" value="NZ_SMRU01000014.1"/>
</dbReference>
<dbReference type="InterPro" id="IPR001633">
    <property type="entry name" value="EAL_dom"/>
</dbReference>
<dbReference type="Pfam" id="PF00563">
    <property type="entry name" value="EAL"/>
    <property type="match status" value="1"/>
</dbReference>
<comment type="caution">
    <text evidence="3">The sequence shown here is derived from an EMBL/GenBank/DDBJ whole genome shotgun (WGS) entry which is preliminary data.</text>
</comment>
<dbReference type="CDD" id="cd01948">
    <property type="entry name" value="EAL"/>
    <property type="match status" value="1"/>
</dbReference>
<sequence>MSTEPKPFTPGTVPAPGSGSQDGRAPGGEEPPVRRQAAEIIESVLSESRPDQEEIKERLRESLAANPGHPETALLEHLIAVRAVARFRDRMQDTVPGPGTAGARQLTGSVFPRSEAAVRSRIEAVLHGRMLVTAFQPVRDLADGSVIGAGAMTRFLGEDGGSTEEWFADAKHARLAGDLEFAALESALAAAAELPAHLFVTLKLSPATCLDPLLPVLLEETALDPARMVLELTEAMTREQPAPVVAALAPLRRKGLRLAIDHAGSFFTSIRHIRHVRPEIITLDRNLIAGIDTDEVRSSLVEALVGLAEHIGAVVIAQGIETAEELATVTALGVTAGQGYFLGRPTTRPADWKEWTPAR</sequence>
<gene>
    <name evidence="3" type="ORF">E1809_13065</name>
</gene>
<dbReference type="Gene3D" id="3.20.20.450">
    <property type="entry name" value="EAL domain"/>
    <property type="match status" value="1"/>
</dbReference>
<keyword evidence="4" id="KW-1185">Reference proteome</keyword>
<dbReference type="Proteomes" id="UP000295511">
    <property type="component" value="Unassembled WGS sequence"/>
</dbReference>
<dbReference type="EMBL" id="SMRU01000014">
    <property type="protein sequence ID" value="TDF94945.1"/>
    <property type="molecule type" value="Genomic_DNA"/>
</dbReference>
<protein>
    <submittedName>
        <fullName evidence="3">EAL domain-containing protein</fullName>
    </submittedName>
</protein>
<evidence type="ECO:0000256" key="1">
    <source>
        <dbReference type="SAM" id="MobiDB-lite"/>
    </source>
</evidence>
<proteinExistence type="predicted"/>
<dbReference type="PANTHER" id="PTHR33121:SF76">
    <property type="entry name" value="SIGNALING PROTEIN"/>
    <property type="match status" value="1"/>
</dbReference>
<name>A0A4R5KJG2_9MICC</name>
<organism evidence="3 4">
    <name type="scientific">Arthrobacter terricola</name>
    <dbReference type="NCBI Taxonomy" id="2547396"/>
    <lineage>
        <taxon>Bacteria</taxon>
        <taxon>Bacillati</taxon>
        <taxon>Actinomycetota</taxon>
        <taxon>Actinomycetes</taxon>
        <taxon>Micrococcales</taxon>
        <taxon>Micrococcaceae</taxon>
        <taxon>Arthrobacter</taxon>
    </lineage>
</organism>
<dbReference type="SMART" id="SM00052">
    <property type="entry name" value="EAL"/>
    <property type="match status" value="1"/>
</dbReference>